<evidence type="ECO:0000256" key="2">
    <source>
        <dbReference type="ARBA" id="ARBA00022737"/>
    </source>
</evidence>
<dbReference type="OrthoDB" id="10251809at2759"/>
<evidence type="ECO:0000313" key="5">
    <source>
        <dbReference type="EMBL" id="CAG8977882.1"/>
    </source>
</evidence>
<dbReference type="InterPro" id="IPR011043">
    <property type="entry name" value="Gal_Oxase/kelch_b-propeller"/>
</dbReference>
<feature type="compositionally biased region" description="Low complexity" evidence="3">
    <location>
        <begin position="12"/>
        <end position="23"/>
    </location>
</feature>
<proteinExistence type="predicted"/>
<feature type="compositionally biased region" description="Basic and acidic residues" evidence="3">
    <location>
        <begin position="26"/>
        <end position="35"/>
    </location>
</feature>
<keyword evidence="4" id="KW-1133">Transmembrane helix</keyword>
<evidence type="ECO:0000256" key="3">
    <source>
        <dbReference type="SAM" id="MobiDB-lite"/>
    </source>
</evidence>
<feature type="region of interest" description="Disordered" evidence="3">
    <location>
        <begin position="817"/>
        <end position="862"/>
    </location>
</feature>
<keyword evidence="2" id="KW-0677">Repeat</keyword>
<feature type="compositionally biased region" description="Polar residues" evidence="3">
    <location>
        <begin position="668"/>
        <end position="678"/>
    </location>
</feature>
<protein>
    <recommendedName>
        <fullName evidence="7">Kelch repeat-containing protein</fullName>
    </recommendedName>
</protein>
<keyword evidence="4" id="KW-0812">Transmembrane</keyword>
<evidence type="ECO:0000256" key="1">
    <source>
        <dbReference type="ARBA" id="ARBA00022441"/>
    </source>
</evidence>
<feature type="compositionally biased region" description="Basic and acidic residues" evidence="3">
    <location>
        <begin position="90"/>
        <end position="101"/>
    </location>
</feature>
<feature type="transmembrane region" description="Helical" evidence="4">
    <location>
        <begin position="684"/>
        <end position="710"/>
    </location>
</feature>
<keyword evidence="6" id="KW-1185">Reference proteome</keyword>
<dbReference type="InterPro" id="IPR015915">
    <property type="entry name" value="Kelch-typ_b-propeller"/>
</dbReference>
<dbReference type="Gene3D" id="2.120.10.80">
    <property type="entry name" value="Kelch-type beta propeller"/>
    <property type="match status" value="2"/>
</dbReference>
<gene>
    <name evidence="5" type="ORF">HYALB_00001759</name>
</gene>
<evidence type="ECO:0008006" key="7">
    <source>
        <dbReference type="Google" id="ProtNLM"/>
    </source>
</evidence>
<feature type="compositionally biased region" description="Low complexity" evidence="3">
    <location>
        <begin position="653"/>
        <end position="667"/>
    </location>
</feature>
<reference evidence="5" key="1">
    <citation type="submission" date="2021-07" db="EMBL/GenBank/DDBJ databases">
        <authorList>
            <person name="Durling M."/>
        </authorList>
    </citation>
    <scope>NUCLEOTIDE SEQUENCE</scope>
</reference>
<feature type="compositionally biased region" description="Basic and acidic residues" evidence="3">
    <location>
        <begin position="1"/>
        <end position="11"/>
    </location>
</feature>
<dbReference type="Proteomes" id="UP000701801">
    <property type="component" value="Unassembled WGS sequence"/>
</dbReference>
<comment type="caution">
    <text evidence="5">The sequence shown here is derived from an EMBL/GenBank/DDBJ whole genome shotgun (WGS) entry which is preliminary data.</text>
</comment>
<organism evidence="5 6">
    <name type="scientific">Hymenoscyphus albidus</name>
    <dbReference type="NCBI Taxonomy" id="595503"/>
    <lineage>
        <taxon>Eukaryota</taxon>
        <taxon>Fungi</taxon>
        <taxon>Dikarya</taxon>
        <taxon>Ascomycota</taxon>
        <taxon>Pezizomycotina</taxon>
        <taxon>Leotiomycetes</taxon>
        <taxon>Helotiales</taxon>
        <taxon>Helotiaceae</taxon>
        <taxon>Hymenoscyphus</taxon>
    </lineage>
</organism>
<dbReference type="AlphaFoldDB" id="A0A9N9Q7X2"/>
<keyword evidence="1" id="KW-0880">Kelch repeat</keyword>
<keyword evidence="4" id="KW-0472">Membrane</keyword>
<dbReference type="Pfam" id="PF24681">
    <property type="entry name" value="Kelch_KLHDC2_KLHL20_DRC7"/>
    <property type="match status" value="1"/>
</dbReference>
<dbReference type="PANTHER" id="PTHR46093:SF9">
    <property type="entry name" value="DCD DOMAIN-CONTAINING PROTEIN"/>
    <property type="match status" value="1"/>
</dbReference>
<evidence type="ECO:0000256" key="4">
    <source>
        <dbReference type="SAM" id="Phobius"/>
    </source>
</evidence>
<evidence type="ECO:0000313" key="6">
    <source>
        <dbReference type="Proteomes" id="UP000701801"/>
    </source>
</evidence>
<dbReference type="PANTHER" id="PTHR46093">
    <property type="entry name" value="ACYL-COA-BINDING DOMAIN-CONTAINING PROTEIN 5"/>
    <property type="match status" value="1"/>
</dbReference>
<accession>A0A9N9Q7X2</accession>
<feature type="region of interest" description="Disordered" evidence="3">
    <location>
        <begin position="626"/>
        <end position="679"/>
    </location>
</feature>
<dbReference type="SUPFAM" id="SSF50965">
    <property type="entry name" value="Galactose oxidase, central domain"/>
    <property type="match status" value="1"/>
</dbReference>
<dbReference type="EMBL" id="CAJVRM010000239">
    <property type="protein sequence ID" value="CAG8977882.1"/>
    <property type="molecule type" value="Genomic_DNA"/>
</dbReference>
<feature type="region of interest" description="Disordered" evidence="3">
    <location>
        <begin position="1"/>
        <end position="104"/>
    </location>
</feature>
<sequence>MAKTFEHEPIRGRSGPPRPSFSSMKTSDRLRECEQRPSSVSKIRPHRRSIFKEEGLEDMDSSIHPSHPASKLHRNTEENTITKDTNISTESKEPARKEDTNYSHGGGNTAWYSKLIKGSRPQMRGTSSAPPSSFSTFPRAALIAFLIAVVVPGHRYSTGANAGVIERRADSTDICTRWAHQSALVNSTAYIYGGQTKTTPSQTTDTASFIGFLITLMRKHWLIYCSGVSEISQTYRNELTWSDNNLLKLDLDKSWKITSPALTALAQPHGPPAVALGALWNSYKSLFVYGGYFSQYPPVSPSPLSTWEYSIVDDRWTEHKDPKTSAGNHSEGDNQPVQRAAEGAGLSVPEIGRSWYFGGHLDEWTTLGWSNQISRVYLKSFLEFTHPGYSNSGVSSLGNTKAAGSDGVYRNITQGGLQEAAGFTERADGVIVYIPGWGAEGIILGLAGGTNTTFTEMNVIDVFDVANGEWYKQSTSGESPPIRVNPCATVIMAPDGSSVNIYLYGGQNLIPFGEQIQYDDVWILSIPSFTWLKVDTTGQSNPPARAGHTCAMWDGQMVVVGGYVGKDISCDSPGIYVFNASSLKWSNEFTALSSGSNSQASSDSSIIQGSFGYQVPDIVQSVVGGGPQGGATVTQPAAGSATAGPIATGKPPTFTVTQSGSTVTQTSAPVGSSQSTPAKSGPNVAAIAAGVVAAALAILAAYLAFCTWLYRKQLNQYKNHVAMSQRRDPSPVPGGRLNEKVAGAGVFVGPFGTDLSTGRPSVGESSHSSVPAGSIAAGSVVTPSFTPSSGVTPGSGGSVPTPSTYAGGYGGGSMPGGGITGKGYSEEDEGNEYHGSTSAPYGRPSGSTANSSTEDLLSGQEPSFFNVVLNPRRTLRVVNSD</sequence>
<name>A0A9N9Q7X2_9HELO</name>
<feature type="compositionally biased region" description="Polar residues" evidence="3">
    <location>
        <begin position="834"/>
        <end position="862"/>
    </location>
</feature>